<evidence type="ECO:0000313" key="1">
    <source>
        <dbReference type="EMBL" id="PJE97198.1"/>
    </source>
</evidence>
<dbReference type="Proteomes" id="UP000230407">
    <property type="component" value="Unassembled WGS sequence"/>
</dbReference>
<reference evidence="1 2" key="1">
    <citation type="submission" date="2017-11" db="EMBL/GenBank/DDBJ databases">
        <title>Streptomyces carmine sp. nov., a novel actinomycete isolated from Sophora alopecuroides in Xinjiang, China.</title>
        <authorList>
            <person name="Wang Y."/>
            <person name="Luo X."/>
            <person name="Wan C."/>
            <person name="Zhang L."/>
        </authorList>
    </citation>
    <scope>NUCLEOTIDE SEQUENCE [LARGE SCALE GENOMIC DNA]</scope>
    <source>
        <strain evidence="1 2">TRM SA0054</strain>
    </source>
</reference>
<proteinExistence type="predicted"/>
<evidence type="ECO:0000313" key="2">
    <source>
        <dbReference type="Proteomes" id="UP000230407"/>
    </source>
</evidence>
<organism evidence="1 2">
    <name type="scientific">Streptomyces carminius</name>
    <dbReference type="NCBI Taxonomy" id="2665496"/>
    <lineage>
        <taxon>Bacteria</taxon>
        <taxon>Bacillati</taxon>
        <taxon>Actinomycetota</taxon>
        <taxon>Actinomycetes</taxon>
        <taxon>Kitasatosporales</taxon>
        <taxon>Streptomycetaceae</taxon>
        <taxon>Streptomyces</taxon>
    </lineage>
</organism>
<name>A0A2M8LYY8_9ACTN</name>
<protein>
    <submittedName>
        <fullName evidence="1">Uncharacterized protein</fullName>
    </submittedName>
</protein>
<comment type="caution">
    <text evidence="1">The sequence shown here is derived from an EMBL/GenBank/DDBJ whole genome shotgun (WGS) entry which is preliminary data.</text>
</comment>
<dbReference type="EMBL" id="PGGW01000048">
    <property type="protein sequence ID" value="PJE97198.1"/>
    <property type="molecule type" value="Genomic_DNA"/>
</dbReference>
<accession>A0A2M8LYY8</accession>
<dbReference type="RefSeq" id="WP_100202289.1">
    <property type="nucleotide sequence ID" value="NZ_PGGW01000048.1"/>
</dbReference>
<dbReference type="AlphaFoldDB" id="A0A2M8LYY8"/>
<keyword evidence="2" id="KW-1185">Reference proteome</keyword>
<gene>
    <name evidence="1" type="ORF">CUT44_13965</name>
</gene>
<sequence length="94" mass="10918">MTHDRTTQNDQLYRYEITAAMNAVVRTCADIVRDHSHRGFWTPHTTTDQATHQDLIEAARKDVLNHLQMVIQCAETVAYAIEQDRQRQPNKPTE</sequence>